<reference evidence="8 9" key="1">
    <citation type="submission" date="2019-02" db="EMBL/GenBank/DDBJ databases">
        <title>Bacteria dissemination in different level of health care in South Africa: the effectiveness of infections prevention and control.</title>
        <authorList>
            <person name="Shobo C."/>
            <person name="Amoako D.G."/>
            <person name="Allam M."/>
            <person name="Ismail A."/>
            <person name="Bester L.A."/>
            <person name="Essack S.Y."/>
        </authorList>
    </citation>
    <scope>NUCLEOTIDE SEQUENCE [LARGE SCALE GENOMIC DNA]</scope>
    <source>
        <strain evidence="8 9">2SIL2</strain>
    </source>
</reference>
<evidence type="ECO:0000259" key="7">
    <source>
        <dbReference type="PROSITE" id="PS51144"/>
    </source>
</evidence>
<name>A0A4U3K5G7_ENTFL</name>
<dbReference type="CDD" id="cd03124">
    <property type="entry name" value="alpha_CA_prokaryotic_like"/>
    <property type="match status" value="1"/>
</dbReference>
<dbReference type="Gene3D" id="3.10.200.10">
    <property type="entry name" value="Alpha carbonic anhydrase"/>
    <property type="match status" value="1"/>
</dbReference>
<proteinExistence type="inferred from homology"/>
<protein>
    <recommendedName>
        <fullName evidence="2">carbonic anhydrase</fullName>
        <ecNumber evidence="2">4.2.1.1</ecNumber>
    </recommendedName>
</protein>
<organism evidence="8 9">
    <name type="scientific">Enterococcus faecalis</name>
    <name type="common">Streptococcus faecalis</name>
    <dbReference type="NCBI Taxonomy" id="1351"/>
    <lineage>
        <taxon>Bacteria</taxon>
        <taxon>Bacillati</taxon>
        <taxon>Bacillota</taxon>
        <taxon>Bacilli</taxon>
        <taxon>Lactobacillales</taxon>
        <taxon>Enterococcaceae</taxon>
        <taxon>Enterococcus</taxon>
    </lineage>
</organism>
<dbReference type="InterPro" id="IPR041891">
    <property type="entry name" value="Alpha_CA_prokaryot-like"/>
</dbReference>
<dbReference type="InterPro" id="IPR036398">
    <property type="entry name" value="CA_dom_sf"/>
</dbReference>
<dbReference type="Proteomes" id="UP000305511">
    <property type="component" value="Unassembled WGS sequence"/>
</dbReference>
<evidence type="ECO:0000313" key="8">
    <source>
        <dbReference type="EMBL" id="TKK56430.1"/>
    </source>
</evidence>
<comment type="caution">
    <text evidence="8">The sequence shown here is derived from an EMBL/GenBank/DDBJ whole genome shotgun (WGS) entry which is preliminary data.</text>
</comment>
<dbReference type="SUPFAM" id="SSF51069">
    <property type="entry name" value="Carbonic anhydrase"/>
    <property type="match status" value="1"/>
</dbReference>
<evidence type="ECO:0000256" key="5">
    <source>
        <dbReference type="ARBA" id="ARBA00023239"/>
    </source>
</evidence>
<dbReference type="Pfam" id="PF00194">
    <property type="entry name" value="Carb_anhydrase"/>
    <property type="match status" value="1"/>
</dbReference>
<dbReference type="PANTHER" id="PTHR18952:SF265">
    <property type="entry name" value="CARBONIC ANHYDRASE"/>
    <property type="match status" value="1"/>
</dbReference>
<accession>A0A4U3K5G7</accession>
<feature type="domain" description="Alpha-carbonic anhydrase" evidence="7">
    <location>
        <begin position="9"/>
        <end position="140"/>
    </location>
</feature>
<dbReference type="PROSITE" id="PS51144">
    <property type="entry name" value="ALPHA_CA_2"/>
    <property type="match status" value="1"/>
</dbReference>
<dbReference type="InterPro" id="IPR023561">
    <property type="entry name" value="Carbonic_anhydrase_a-class"/>
</dbReference>
<comment type="catalytic activity">
    <reaction evidence="6">
        <text>hydrogencarbonate + H(+) = CO2 + H2O</text>
        <dbReference type="Rhea" id="RHEA:10748"/>
        <dbReference type="ChEBI" id="CHEBI:15377"/>
        <dbReference type="ChEBI" id="CHEBI:15378"/>
        <dbReference type="ChEBI" id="CHEBI:16526"/>
        <dbReference type="ChEBI" id="CHEBI:17544"/>
        <dbReference type="EC" id="4.2.1.1"/>
    </reaction>
</comment>
<dbReference type="EC" id="4.2.1.1" evidence="2"/>
<dbReference type="EMBL" id="SIYF01000764">
    <property type="protein sequence ID" value="TKK56430.1"/>
    <property type="molecule type" value="Genomic_DNA"/>
</dbReference>
<evidence type="ECO:0000313" key="9">
    <source>
        <dbReference type="Proteomes" id="UP000305511"/>
    </source>
</evidence>
<evidence type="ECO:0000256" key="2">
    <source>
        <dbReference type="ARBA" id="ARBA00012925"/>
    </source>
</evidence>
<evidence type="ECO:0000256" key="3">
    <source>
        <dbReference type="ARBA" id="ARBA00022723"/>
    </source>
</evidence>
<sequence>MKKIKNMDVEWSYTGNDGPEHWHMLCDWFAEGAKFAYQSPIALEKESAETINSQITFHYKKEEFTEKEFKNTFHFVPPNTESYVMFENVAYHLTDIHFHMPSEHLLSGNQYPLEFHLVHMNDAGENLVVGCLFNITEEEN</sequence>
<dbReference type="PANTHER" id="PTHR18952">
    <property type="entry name" value="CARBONIC ANHYDRASE"/>
    <property type="match status" value="1"/>
</dbReference>
<dbReference type="SMR" id="A0A4U3K5G7"/>
<dbReference type="AlphaFoldDB" id="A0A4U3K5G7"/>
<keyword evidence="5" id="KW-0456">Lyase</keyword>
<keyword evidence="4" id="KW-0862">Zinc</keyword>
<dbReference type="SMART" id="SM01057">
    <property type="entry name" value="Carb_anhydrase"/>
    <property type="match status" value="1"/>
</dbReference>
<dbReference type="InterPro" id="IPR001148">
    <property type="entry name" value="CA_dom"/>
</dbReference>
<gene>
    <name evidence="8" type="ORF">EY666_19670</name>
</gene>
<evidence type="ECO:0000256" key="1">
    <source>
        <dbReference type="ARBA" id="ARBA00010718"/>
    </source>
</evidence>
<evidence type="ECO:0000256" key="4">
    <source>
        <dbReference type="ARBA" id="ARBA00022833"/>
    </source>
</evidence>
<evidence type="ECO:0000256" key="6">
    <source>
        <dbReference type="ARBA" id="ARBA00048348"/>
    </source>
</evidence>
<comment type="similarity">
    <text evidence="1">Belongs to the alpha-carbonic anhydrase family.</text>
</comment>
<dbReference type="GO" id="GO:0004089">
    <property type="term" value="F:carbonate dehydratase activity"/>
    <property type="evidence" value="ECO:0007669"/>
    <property type="project" value="UniProtKB-EC"/>
</dbReference>
<keyword evidence="3" id="KW-0479">Metal-binding</keyword>
<feature type="non-terminal residue" evidence="8">
    <location>
        <position position="140"/>
    </location>
</feature>
<dbReference type="GO" id="GO:0008270">
    <property type="term" value="F:zinc ion binding"/>
    <property type="evidence" value="ECO:0007669"/>
    <property type="project" value="InterPro"/>
</dbReference>